<feature type="transmembrane region" description="Helical" evidence="4">
    <location>
        <begin position="77"/>
        <end position="97"/>
    </location>
</feature>
<feature type="transmembrane region" description="Helical" evidence="4">
    <location>
        <begin position="280"/>
        <end position="299"/>
    </location>
</feature>
<gene>
    <name evidence="6" type="ORF">ACFOW6_03265</name>
</gene>
<keyword evidence="1 4" id="KW-0812">Transmembrane</keyword>
<keyword evidence="2 4" id="KW-1133">Transmembrane helix</keyword>
<dbReference type="InterPro" id="IPR036259">
    <property type="entry name" value="MFS_trans_sf"/>
</dbReference>
<organism evidence="6 7">
    <name type="scientific">Fodinicurvata halophila</name>
    <dbReference type="NCBI Taxonomy" id="1419723"/>
    <lineage>
        <taxon>Bacteria</taxon>
        <taxon>Pseudomonadati</taxon>
        <taxon>Pseudomonadota</taxon>
        <taxon>Alphaproteobacteria</taxon>
        <taxon>Rhodospirillales</taxon>
        <taxon>Rhodovibrionaceae</taxon>
        <taxon>Fodinicurvata</taxon>
    </lineage>
</organism>
<feature type="transmembrane region" description="Helical" evidence="4">
    <location>
        <begin position="103"/>
        <end position="121"/>
    </location>
</feature>
<dbReference type="PANTHER" id="PTHR23521">
    <property type="entry name" value="TRANSPORTER MFS SUPERFAMILY"/>
    <property type="match status" value="1"/>
</dbReference>
<dbReference type="PROSITE" id="PS50850">
    <property type="entry name" value="MFS"/>
    <property type="match status" value="1"/>
</dbReference>
<proteinExistence type="predicted"/>
<name>A0ABV8UIX0_9PROT</name>
<reference evidence="7" key="1">
    <citation type="journal article" date="2019" name="Int. J. Syst. Evol. Microbiol.">
        <title>The Global Catalogue of Microorganisms (GCM) 10K type strain sequencing project: providing services to taxonomists for standard genome sequencing and annotation.</title>
        <authorList>
            <consortium name="The Broad Institute Genomics Platform"/>
            <consortium name="The Broad Institute Genome Sequencing Center for Infectious Disease"/>
            <person name="Wu L."/>
            <person name="Ma J."/>
        </authorList>
    </citation>
    <scope>NUCLEOTIDE SEQUENCE [LARGE SCALE GENOMIC DNA]</scope>
    <source>
        <strain evidence="7">CECT 8472</strain>
    </source>
</reference>
<dbReference type="PANTHER" id="PTHR23521:SF3">
    <property type="entry name" value="MFS TRANSPORTER"/>
    <property type="match status" value="1"/>
</dbReference>
<evidence type="ECO:0000256" key="4">
    <source>
        <dbReference type="SAM" id="Phobius"/>
    </source>
</evidence>
<evidence type="ECO:0000256" key="1">
    <source>
        <dbReference type="ARBA" id="ARBA00022692"/>
    </source>
</evidence>
<keyword evidence="7" id="KW-1185">Reference proteome</keyword>
<dbReference type="EMBL" id="JBHSCW010000001">
    <property type="protein sequence ID" value="MFC4350560.1"/>
    <property type="molecule type" value="Genomic_DNA"/>
</dbReference>
<feature type="transmembrane region" description="Helical" evidence="4">
    <location>
        <begin position="163"/>
        <end position="185"/>
    </location>
</feature>
<dbReference type="Pfam" id="PF07690">
    <property type="entry name" value="MFS_1"/>
    <property type="match status" value="1"/>
</dbReference>
<dbReference type="Gene3D" id="1.20.1250.20">
    <property type="entry name" value="MFS general substrate transporter like domains"/>
    <property type="match status" value="2"/>
</dbReference>
<evidence type="ECO:0000259" key="5">
    <source>
        <dbReference type="PROSITE" id="PS50850"/>
    </source>
</evidence>
<sequence>MRDSSKWFSLTLLVLAEAVGMNLWFTSAAVLPDMAREGTISLDRQALLSSSVQAGFVLGALIVSISGLADRYDPRRVFAVSALMAAAVNLLLLLPPLGSDLAVASRFLTGALLAGVYPVGMKLAVGWGLKDRGLLVGLLVGGLTLGKSMPYLAAYLGGTDWRLAILAASLLAALGGLLVLGVGLGPHHATAPRFRPAAIVLAWRDTRIRRAYIGYLGHMWELYAMWAWVAAAAGASYAARLDQAAAESLAKLTAFLAIALGGLACILAGRLADRHGKAEVAITALVVSGSAAILSALSFGGPVWLSLLLFLVWGLAVIPDSAQFSAIVADFAPPHLTGSLLAFQTALGFGLTIATVQLTPLAAGALGWPATLALMAIGPIIGLIAMRPLCTTRSD</sequence>
<evidence type="ECO:0000313" key="6">
    <source>
        <dbReference type="EMBL" id="MFC4350560.1"/>
    </source>
</evidence>
<keyword evidence="3 4" id="KW-0472">Membrane</keyword>
<comment type="caution">
    <text evidence="6">The sequence shown here is derived from an EMBL/GenBank/DDBJ whole genome shotgun (WGS) entry which is preliminary data.</text>
</comment>
<feature type="transmembrane region" description="Helical" evidence="4">
    <location>
        <begin position="340"/>
        <end position="359"/>
    </location>
</feature>
<dbReference type="SUPFAM" id="SSF103473">
    <property type="entry name" value="MFS general substrate transporter"/>
    <property type="match status" value="1"/>
</dbReference>
<feature type="domain" description="Major facilitator superfamily (MFS) profile" evidence="5">
    <location>
        <begin position="207"/>
        <end position="395"/>
    </location>
</feature>
<dbReference type="InterPro" id="IPR011701">
    <property type="entry name" value="MFS"/>
</dbReference>
<feature type="transmembrane region" description="Helical" evidence="4">
    <location>
        <begin position="249"/>
        <end position="268"/>
    </location>
</feature>
<accession>A0ABV8UIX0</accession>
<dbReference type="Proteomes" id="UP001595799">
    <property type="component" value="Unassembled WGS sequence"/>
</dbReference>
<dbReference type="RefSeq" id="WP_382420894.1">
    <property type="nucleotide sequence ID" value="NZ_JBHSCW010000001.1"/>
</dbReference>
<feature type="transmembrane region" description="Helical" evidence="4">
    <location>
        <begin position="52"/>
        <end position="70"/>
    </location>
</feature>
<protein>
    <submittedName>
        <fullName evidence="6">MFS transporter</fullName>
    </submittedName>
</protein>
<feature type="transmembrane region" description="Helical" evidence="4">
    <location>
        <begin position="305"/>
        <end position="328"/>
    </location>
</feature>
<feature type="transmembrane region" description="Helical" evidence="4">
    <location>
        <begin position="365"/>
        <end position="386"/>
    </location>
</feature>
<dbReference type="InterPro" id="IPR020846">
    <property type="entry name" value="MFS_dom"/>
</dbReference>
<feature type="transmembrane region" description="Helical" evidence="4">
    <location>
        <begin position="212"/>
        <end position="237"/>
    </location>
</feature>
<evidence type="ECO:0000256" key="3">
    <source>
        <dbReference type="ARBA" id="ARBA00023136"/>
    </source>
</evidence>
<evidence type="ECO:0000256" key="2">
    <source>
        <dbReference type="ARBA" id="ARBA00022989"/>
    </source>
</evidence>
<evidence type="ECO:0000313" key="7">
    <source>
        <dbReference type="Proteomes" id="UP001595799"/>
    </source>
</evidence>
<feature type="transmembrane region" description="Helical" evidence="4">
    <location>
        <begin position="133"/>
        <end position="157"/>
    </location>
</feature>